<gene>
    <name evidence="1" type="ORF">TENDBA_0967</name>
</gene>
<evidence type="ECO:0008006" key="3">
    <source>
        <dbReference type="Google" id="ProtNLM"/>
    </source>
</evidence>
<protein>
    <recommendedName>
        <fullName evidence="3">TolC family protein</fullName>
    </recommendedName>
</protein>
<organism evidence="1 2">
    <name type="scientific">Treponema pallidum subsp. endemicum str. Bosnia A</name>
    <dbReference type="NCBI Taxonomy" id="1155776"/>
    <lineage>
        <taxon>Bacteria</taxon>
        <taxon>Pseudomonadati</taxon>
        <taxon>Spirochaetota</taxon>
        <taxon>Spirochaetia</taxon>
        <taxon>Spirochaetales</taxon>
        <taxon>Treponemataceae</taxon>
        <taxon>Treponema</taxon>
    </lineage>
</organism>
<dbReference type="AlphaFoldDB" id="A0AAU8S705"/>
<reference evidence="1 2" key="1">
    <citation type="journal article" date="2014" name="PLoS Negl. Trop. Dis.">
        <title>Whole Genome Sequence of the Treponema pallidum subsp. endemicum Strain Bosnia A: The Genome Is Related to Yaws Treponemes but Contains Few Loci Similar to Syphilis Treponemes.</title>
        <authorList>
            <person name="Staudova B."/>
            <person name="Strouhal M."/>
            <person name="Zobanikova M."/>
            <person name="Cejkova D."/>
            <person name="Fulton L.L."/>
            <person name="Chen L."/>
            <person name="Giacani L."/>
            <person name="Centurion-Lara A."/>
            <person name="Bruisten S.M."/>
            <person name="Sodergren E."/>
            <person name="Weinstock G.M."/>
            <person name="Smajs D."/>
        </authorList>
    </citation>
    <scope>NUCLEOTIDE SEQUENCE [LARGE SCALE GENOMIC DNA]</scope>
    <source>
        <strain evidence="1 2">Bosnia A</strain>
    </source>
</reference>
<dbReference type="EMBL" id="CP007548">
    <property type="protein sequence ID" value="AJB41002.1"/>
    <property type="molecule type" value="Genomic_DNA"/>
</dbReference>
<dbReference type="Proteomes" id="UP000031112">
    <property type="component" value="Chromosome"/>
</dbReference>
<evidence type="ECO:0000313" key="2">
    <source>
        <dbReference type="Proteomes" id="UP000031112"/>
    </source>
</evidence>
<accession>A0AAU8S705</accession>
<evidence type="ECO:0000313" key="1">
    <source>
        <dbReference type="EMBL" id="AJB41002.1"/>
    </source>
</evidence>
<proteinExistence type="predicted"/>
<name>A0AAU8S705_TREPL</name>
<sequence length="521" mass="56841">MSGPRGGSYGKRRAAVRVFAGSVLWHHAVLGGMGGAALTASELTPGAPPAVSARAAAQETGTDLYQRVVRYRLQRSTAAAQAVRRQTITQSQYDKQRLDSLVRLSIAAGDIAWNADGVKFRITPKASVAFPSFYNLTTHFGMTVTQTNGAAGGGGGGGGGGGAGNGWQKTLDAGAGIDLYSSVRRSHVFAVNTKYEALRDAQEALACEPHVSEKQVLEDMRRMLDSYVQLLHAQESFAQKQNAERSVQVAGYTDRSIVYRAAALERERAQDALKVAQDAFDGEYRDFIISAGQEFLEKRADQERFLLALAESVPEMPLVSTEHCEADTSRPLRNAREAADNEREERAVQNFPVALRLDTRFTLDEGTGELSVAFPSVKIASALAIGYTGTLKSIGGSLDWHPFEIRYAHLRGKNQRLHDALGAREYAQKKEQQEKVIADLPQRAEDILWERETARAERDTYAESARAHRKGLDRGVIGARGYAAVHLDYVRAVINLAKANVDALIFNIDARVDFLSSGTQT</sequence>
<dbReference type="RefSeq" id="WP_039487568.1">
    <property type="nucleotide sequence ID" value="NZ_CP007548.1"/>
</dbReference>